<organism evidence="1 2">
    <name type="scientific">Jimgerdemannia flammicorona</name>
    <dbReference type="NCBI Taxonomy" id="994334"/>
    <lineage>
        <taxon>Eukaryota</taxon>
        <taxon>Fungi</taxon>
        <taxon>Fungi incertae sedis</taxon>
        <taxon>Mucoromycota</taxon>
        <taxon>Mucoromycotina</taxon>
        <taxon>Endogonomycetes</taxon>
        <taxon>Endogonales</taxon>
        <taxon>Endogonaceae</taxon>
        <taxon>Jimgerdemannia</taxon>
    </lineage>
</organism>
<dbReference type="EMBL" id="RBNJ01022052">
    <property type="protein sequence ID" value="RUS18784.1"/>
    <property type="molecule type" value="Genomic_DNA"/>
</dbReference>
<gene>
    <name evidence="1" type="ORF">BC938DRAFT_475896</name>
</gene>
<evidence type="ECO:0000313" key="1">
    <source>
        <dbReference type="EMBL" id="RUS18784.1"/>
    </source>
</evidence>
<accession>A0A433PMI2</accession>
<name>A0A433PMI2_9FUNG</name>
<keyword evidence="2" id="KW-1185">Reference proteome</keyword>
<sequence length="81" mass="8782">MRIIRSSEYSKWLPRLDRGDQERDRLAGAGLGGTEDIAAGHQRGYRTGLNLGHLGESHVLNGVLGSLGDIEGLEVEVNILD</sequence>
<comment type="caution">
    <text evidence="1">The sequence shown here is derived from an EMBL/GenBank/DDBJ whole genome shotgun (WGS) entry which is preliminary data.</text>
</comment>
<evidence type="ECO:0000313" key="2">
    <source>
        <dbReference type="Proteomes" id="UP000274822"/>
    </source>
</evidence>
<protein>
    <submittedName>
        <fullName evidence="1">Uncharacterized protein</fullName>
    </submittedName>
</protein>
<proteinExistence type="predicted"/>
<dbReference type="AlphaFoldDB" id="A0A433PMI2"/>
<reference evidence="1 2" key="1">
    <citation type="journal article" date="2018" name="New Phytol.">
        <title>Phylogenomics of Endogonaceae and evolution of mycorrhizas within Mucoromycota.</title>
        <authorList>
            <person name="Chang Y."/>
            <person name="Desiro A."/>
            <person name="Na H."/>
            <person name="Sandor L."/>
            <person name="Lipzen A."/>
            <person name="Clum A."/>
            <person name="Barry K."/>
            <person name="Grigoriev I.V."/>
            <person name="Martin F.M."/>
            <person name="Stajich J.E."/>
            <person name="Smith M.E."/>
            <person name="Bonito G."/>
            <person name="Spatafora J.W."/>
        </authorList>
    </citation>
    <scope>NUCLEOTIDE SEQUENCE [LARGE SCALE GENOMIC DNA]</scope>
    <source>
        <strain evidence="1 2">AD002</strain>
    </source>
</reference>
<dbReference type="Proteomes" id="UP000274822">
    <property type="component" value="Unassembled WGS sequence"/>
</dbReference>